<organism evidence="1 2">
    <name type="scientific">Popillia japonica</name>
    <name type="common">Japanese beetle</name>
    <dbReference type="NCBI Taxonomy" id="7064"/>
    <lineage>
        <taxon>Eukaryota</taxon>
        <taxon>Metazoa</taxon>
        <taxon>Ecdysozoa</taxon>
        <taxon>Arthropoda</taxon>
        <taxon>Hexapoda</taxon>
        <taxon>Insecta</taxon>
        <taxon>Pterygota</taxon>
        <taxon>Neoptera</taxon>
        <taxon>Endopterygota</taxon>
        <taxon>Coleoptera</taxon>
        <taxon>Polyphaga</taxon>
        <taxon>Scarabaeiformia</taxon>
        <taxon>Scarabaeidae</taxon>
        <taxon>Rutelinae</taxon>
        <taxon>Popillia</taxon>
    </lineage>
</organism>
<gene>
    <name evidence="1" type="ORF">QE152_g15772</name>
</gene>
<comment type="caution">
    <text evidence="1">The sequence shown here is derived from an EMBL/GenBank/DDBJ whole genome shotgun (WGS) entry which is preliminary data.</text>
</comment>
<accession>A0AAW1L7X9</accession>
<evidence type="ECO:0000313" key="1">
    <source>
        <dbReference type="EMBL" id="KAK9729752.1"/>
    </source>
</evidence>
<name>A0AAW1L7X9_POPJA</name>
<sequence length="142" mass="16533">MEKFIESEHFEDMESIFQESMHMDETNGGVYGERGVANPLSTMESVNRNFTIPRTVGLNKYSFLFFPFKQITVKQTHREAIVNVRYLSELLYMFTPIATLPIVILDFYMDYEEANIIFGKIKVLESNVIVVTTEDTFFVCIM</sequence>
<proteinExistence type="predicted"/>
<dbReference type="Proteomes" id="UP001458880">
    <property type="component" value="Unassembled WGS sequence"/>
</dbReference>
<dbReference type="EMBL" id="JASPKY010000158">
    <property type="protein sequence ID" value="KAK9729752.1"/>
    <property type="molecule type" value="Genomic_DNA"/>
</dbReference>
<evidence type="ECO:0000313" key="2">
    <source>
        <dbReference type="Proteomes" id="UP001458880"/>
    </source>
</evidence>
<reference evidence="1 2" key="1">
    <citation type="journal article" date="2024" name="BMC Genomics">
        <title>De novo assembly and annotation of Popillia japonica's genome with initial clues to its potential as an invasive pest.</title>
        <authorList>
            <person name="Cucini C."/>
            <person name="Boschi S."/>
            <person name="Funari R."/>
            <person name="Cardaioli E."/>
            <person name="Iannotti N."/>
            <person name="Marturano G."/>
            <person name="Paoli F."/>
            <person name="Bruttini M."/>
            <person name="Carapelli A."/>
            <person name="Frati F."/>
            <person name="Nardi F."/>
        </authorList>
    </citation>
    <scope>NUCLEOTIDE SEQUENCE [LARGE SCALE GENOMIC DNA]</scope>
    <source>
        <strain evidence="1">DMR45628</strain>
    </source>
</reference>
<protein>
    <submittedName>
        <fullName evidence="1">Uncharacterized protein</fullName>
    </submittedName>
</protein>
<keyword evidence="2" id="KW-1185">Reference proteome</keyword>
<dbReference type="AlphaFoldDB" id="A0AAW1L7X9"/>